<dbReference type="Proteomes" id="UP000242770">
    <property type="component" value="Unassembled WGS sequence"/>
</dbReference>
<sequence>MARFSPFPLVLPRATPGRRSDSSLYDAQPRTILCASLSESLSEPDTLFWRPLQLDGPQLLFPRGWILPSTAAAVHRFGRDSPECEGCHAGLVPSSSSSGPSCMSFYPAAVSATA</sequence>
<evidence type="ECO:0000313" key="2">
    <source>
        <dbReference type="Proteomes" id="UP000242770"/>
    </source>
</evidence>
<accession>A0A0F7S4T1</accession>
<dbReference type="EMBL" id="CCFA01000276">
    <property type="protein sequence ID" value="CDW94874.1"/>
    <property type="molecule type" value="Genomic_DNA"/>
</dbReference>
<protein>
    <submittedName>
        <fullName evidence="1">Uncharacterized protein</fullName>
    </submittedName>
</protein>
<organism evidence="1 2">
    <name type="scientific">Sporisorium scitamineum</name>
    <dbReference type="NCBI Taxonomy" id="49012"/>
    <lineage>
        <taxon>Eukaryota</taxon>
        <taxon>Fungi</taxon>
        <taxon>Dikarya</taxon>
        <taxon>Basidiomycota</taxon>
        <taxon>Ustilaginomycotina</taxon>
        <taxon>Ustilaginomycetes</taxon>
        <taxon>Ustilaginales</taxon>
        <taxon>Ustilaginaceae</taxon>
        <taxon>Sporisorium</taxon>
    </lineage>
</organism>
<evidence type="ECO:0000313" key="1">
    <source>
        <dbReference type="EMBL" id="CDW94874.1"/>
    </source>
</evidence>
<keyword evidence="2" id="KW-1185">Reference proteome</keyword>
<dbReference type="AlphaFoldDB" id="A0A0F7S4T1"/>
<gene>
    <name evidence="1" type="primary">SSCI05150.1</name>
</gene>
<proteinExistence type="predicted"/>
<reference evidence="2" key="1">
    <citation type="submission" date="2014-06" db="EMBL/GenBank/DDBJ databases">
        <authorList>
            <person name="Berkman P.J."/>
        </authorList>
    </citation>
    <scope>NUCLEOTIDE SEQUENCE [LARGE SCALE GENOMIC DNA]</scope>
</reference>
<name>A0A0F7S4T1_9BASI</name>